<accession>A0ABP6SB81</accession>
<comment type="caution">
    <text evidence="1">The sequence shown here is derived from an EMBL/GenBank/DDBJ whole genome shotgun (WGS) entry which is preliminary data.</text>
</comment>
<reference evidence="2" key="1">
    <citation type="journal article" date="2019" name="Int. J. Syst. Evol. Microbiol.">
        <title>The Global Catalogue of Microorganisms (GCM) 10K type strain sequencing project: providing services to taxonomists for standard genome sequencing and annotation.</title>
        <authorList>
            <consortium name="The Broad Institute Genomics Platform"/>
            <consortium name="The Broad Institute Genome Sequencing Center for Infectious Disease"/>
            <person name="Wu L."/>
            <person name="Ma J."/>
        </authorList>
    </citation>
    <scope>NUCLEOTIDE SEQUENCE [LARGE SCALE GENOMIC DNA]</scope>
    <source>
        <strain evidence="2">JCM 9651</strain>
    </source>
</reference>
<dbReference type="EMBL" id="BAAAYL010000001">
    <property type="protein sequence ID" value="GAA3372530.1"/>
    <property type="molecule type" value="Genomic_DNA"/>
</dbReference>
<organism evidence="1 2">
    <name type="scientific">Streptomyces sannanensis</name>
    <dbReference type="NCBI Taxonomy" id="285536"/>
    <lineage>
        <taxon>Bacteria</taxon>
        <taxon>Bacillati</taxon>
        <taxon>Actinomycetota</taxon>
        <taxon>Actinomycetes</taxon>
        <taxon>Kitasatosporales</taxon>
        <taxon>Streptomycetaceae</taxon>
        <taxon>Streptomyces</taxon>
    </lineage>
</organism>
<sequence>MRVISSRVLAPAVEASRRSWKCSLAVTPAAFRALTQSSRKLLRRSQESLRRPAEDAYLAGEVPMDAVKSRVKCA</sequence>
<keyword evidence="2" id="KW-1185">Reference proteome</keyword>
<evidence type="ECO:0000313" key="1">
    <source>
        <dbReference type="EMBL" id="GAA3372530.1"/>
    </source>
</evidence>
<protein>
    <submittedName>
        <fullName evidence="1">Uncharacterized protein</fullName>
    </submittedName>
</protein>
<name>A0ABP6SB81_9ACTN</name>
<gene>
    <name evidence="1" type="ORF">GCM10020367_27810</name>
</gene>
<dbReference type="Proteomes" id="UP001499990">
    <property type="component" value="Unassembled WGS sequence"/>
</dbReference>
<evidence type="ECO:0000313" key="2">
    <source>
        <dbReference type="Proteomes" id="UP001499990"/>
    </source>
</evidence>
<proteinExistence type="predicted"/>